<protein>
    <recommendedName>
        <fullName evidence="1">DUF8168 domain-containing protein</fullName>
    </recommendedName>
</protein>
<organism evidence="2 3">
    <name type="scientific">Halosolutus amylolyticus</name>
    <dbReference type="NCBI Taxonomy" id="2932267"/>
    <lineage>
        <taxon>Archaea</taxon>
        <taxon>Methanobacteriati</taxon>
        <taxon>Methanobacteriota</taxon>
        <taxon>Stenosarchaea group</taxon>
        <taxon>Halobacteria</taxon>
        <taxon>Halobacteriales</taxon>
        <taxon>Natrialbaceae</taxon>
        <taxon>Halosolutus</taxon>
    </lineage>
</organism>
<feature type="domain" description="DUF8168" evidence="1">
    <location>
        <begin position="22"/>
        <end position="266"/>
    </location>
</feature>
<reference evidence="2 3" key="1">
    <citation type="journal article" date="2019" name="Int. J. Syst. Evol. Microbiol.">
        <title>The Global Catalogue of Microorganisms (GCM) 10K type strain sequencing project: providing services to taxonomists for standard genome sequencing and annotation.</title>
        <authorList>
            <consortium name="The Broad Institute Genomics Platform"/>
            <consortium name="The Broad Institute Genome Sequencing Center for Infectious Disease"/>
            <person name="Wu L."/>
            <person name="Ma J."/>
        </authorList>
    </citation>
    <scope>NUCLEOTIDE SEQUENCE [LARGE SCALE GENOMIC DNA]</scope>
    <source>
        <strain evidence="2 3">WLHS5</strain>
    </source>
</reference>
<dbReference type="RefSeq" id="WP_250138974.1">
    <property type="nucleotide sequence ID" value="NZ_JALIQP010000001.1"/>
</dbReference>
<evidence type="ECO:0000313" key="3">
    <source>
        <dbReference type="Proteomes" id="UP001595898"/>
    </source>
</evidence>
<sequence length="272" mass="29832">MSDSGGSSSAGVDDVVGEVEPMVATYRHDVHKARSRSHEHAEDVFRGVRVNEDVPLGADHDAALLSRPRGKPERTLDAHESWFRVSLLTGEVVSTSGTVDDVDVALREVIESDDAGALHEAWLSSDVPAMFNESPYYPYTSLKFHTLLVAALLDNYRAGFGFDELFLAVSLRDAVPEVVPHRTVLSTAGFALYVTGDPAGRPAARLGSRPARSFADVWSRLPEFPFDVDASRRWRVLDAQLRRIRSWSVALQFIEEYVAALGPAVEDAEVVA</sequence>
<name>A0ABD5PJT0_9EURY</name>
<dbReference type="AlphaFoldDB" id="A0ABD5PJT0"/>
<evidence type="ECO:0000313" key="2">
    <source>
        <dbReference type="EMBL" id="MFC4540814.1"/>
    </source>
</evidence>
<dbReference type="InterPro" id="IPR058481">
    <property type="entry name" value="DUF8168"/>
</dbReference>
<comment type="caution">
    <text evidence="2">The sequence shown here is derived from an EMBL/GenBank/DDBJ whole genome shotgun (WGS) entry which is preliminary data.</text>
</comment>
<proteinExistence type="predicted"/>
<dbReference type="EMBL" id="JBHSFA010000002">
    <property type="protein sequence ID" value="MFC4540814.1"/>
    <property type="molecule type" value="Genomic_DNA"/>
</dbReference>
<dbReference type="Pfam" id="PF26506">
    <property type="entry name" value="DUF8168"/>
    <property type="match status" value="1"/>
</dbReference>
<keyword evidence="3" id="KW-1185">Reference proteome</keyword>
<evidence type="ECO:0000259" key="1">
    <source>
        <dbReference type="Pfam" id="PF26506"/>
    </source>
</evidence>
<accession>A0ABD5PJT0</accession>
<gene>
    <name evidence="2" type="ORF">ACFO5R_02585</name>
</gene>
<dbReference type="Proteomes" id="UP001595898">
    <property type="component" value="Unassembled WGS sequence"/>
</dbReference>